<evidence type="ECO:0000313" key="23">
    <source>
        <dbReference type="Proteomes" id="UP000326759"/>
    </source>
</evidence>
<keyword evidence="10" id="KW-1015">Disulfide bond</keyword>
<evidence type="ECO:0000256" key="3">
    <source>
        <dbReference type="ARBA" id="ARBA00022692"/>
    </source>
</evidence>
<dbReference type="InterPro" id="IPR036179">
    <property type="entry name" value="Ig-like_dom_sf"/>
</dbReference>
<dbReference type="InterPro" id="IPR001245">
    <property type="entry name" value="Ser-Thr/Tyr_kinase_cat_dom"/>
</dbReference>
<dbReference type="Pfam" id="PF07714">
    <property type="entry name" value="PK_Tyr_Ser-Thr"/>
    <property type="match status" value="1"/>
</dbReference>
<dbReference type="GO" id="GO:0007169">
    <property type="term" value="P:cell surface receptor protein tyrosine kinase signaling pathway"/>
    <property type="evidence" value="ECO:0007669"/>
    <property type="project" value="TreeGrafter"/>
</dbReference>
<evidence type="ECO:0000256" key="12">
    <source>
        <dbReference type="ARBA" id="ARBA00023180"/>
    </source>
</evidence>
<dbReference type="FunFam" id="3.30.200.20:FF:000586">
    <property type="entry name" value="Receptor protein-tyrosine kinase"/>
    <property type="match status" value="1"/>
</dbReference>
<dbReference type="CDD" id="cd00096">
    <property type="entry name" value="Ig"/>
    <property type="match status" value="1"/>
</dbReference>
<keyword evidence="5" id="KW-0418">Kinase</keyword>
<dbReference type="GO" id="GO:0046872">
    <property type="term" value="F:metal ion binding"/>
    <property type="evidence" value="ECO:0007669"/>
    <property type="project" value="UniProtKB-KW"/>
</dbReference>
<keyword evidence="6 15" id="KW-0067">ATP-binding</keyword>
<evidence type="ECO:0000256" key="5">
    <source>
        <dbReference type="ARBA" id="ARBA00022777"/>
    </source>
</evidence>
<feature type="binding site" evidence="15">
    <location>
        <begin position="193"/>
        <end position="200"/>
    </location>
    <ligand>
        <name>ATP</name>
        <dbReference type="ChEBI" id="CHEBI:30616"/>
    </ligand>
</feature>
<dbReference type="SUPFAM" id="SSF56112">
    <property type="entry name" value="Protein kinase-like (PK-like)"/>
    <property type="match status" value="1"/>
</dbReference>
<feature type="region of interest" description="Disordered" evidence="18">
    <location>
        <begin position="664"/>
        <end position="695"/>
    </location>
</feature>
<comment type="subcellular location">
    <subcellularLocation>
        <location evidence="1">Membrane</location>
        <topology evidence="1">Single-pass membrane protein</topology>
    </subcellularLocation>
</comment>
<feature type="binding site" evidence="15 17">
    <location>
        <position position="220"/>
    </location>
    <ligand>
        <name>ATP</name>
        <dbReference type="ChEBI" id="CHEBI:30616"/>
    </ligand>
</feature>
<dbReference type="InterPro" id="IPR007110">
    <property type="entry name" value="Ig-like_dom"/>
</dbReference>
<dbReference type="PROSITE" id="PS50011">
    <property type="entry name" value="PROTEIN_KINASE_DOM"/>
    <property type="match status" value="1"/>
</dbReference>
<feature type="non-terminal residue" evidence="22">
    <location>
        <position position="1"/>
    </location>
</feature>
<keyword evidence="12" id="KW-0325">Glycoprotein</keyword>
<evidence type="ECO:0000256" key="18">
    <source>
        <dbReference type="SAM" id="MobiDB-lite"/>
    </source>
</evidence>
<sequence>KIAPRLLSSSNVSLEGTEIRVKSPFPFFIACYVEGRPKPKITWLKDGENIDEIIENNDEVSLSDDNQILDFKSSIKKYEGKYKCKVENRVGHIQPFANVIIEGLSDTNLVITIVSFTIIFIIVFSFVIIFVIRNKKNKNIRNDMLQLELFFLRKGNVCKLDKECTIEEQAELLPYDNSFEVERANITLGKQLGAGAFGRVLLAQVKGLNGKESPTRVALKMCKFEYDKTHLRALIMELKIMIHLGKHLNIVNLLGAHTSNIDKGELWILVEYCKYGNLLKFIQRGKAQFINQMDPVTSEIIVGRTSPFPNDPLSQPSLGCSIKYKKTSNSNTDSHLELHPGSSMEIGQSMGRHPSTTSNKRLTKEKNSFCNSSAPPSGGRHYELPPTSPTPRKESSISDSDYDFTYSLFINSDLATYSQTPSSPASPSMSDCQEEAVSSDAENTPGVSAPLTTTDLLCWAWQVANGMEYLTSRKVLHGDLAARNLLLASNNVVKICDFGLSREMYRNYVYLKKSNEMMPMKWMAPEAIEQRIFSIQSDVWSYGVTLWEMFTLGNTPFPGFPLNHLGTALVKGMRLEKPKYCNDQIYNLLLQCWRSDPVERPRFNKIADILSDMLSPNKTKSPMSEEGVILNSTDVKNLNTAQYIAFLQSQDRPIVDGGYLDVKSEKASEEEGEQSLAEASTSLEKSEESSRKRSSIMSRILLQKMQQQFQRI</sequence>
<evidence type="ECO:0000256" key="8">
    <source>
        <dbReference type="ARBA" id="ARBA00023136"/>
    </source>
</evidence>
<feature type="binding site" evidence="16">
    <location>
        <position position="497"/>
    </location>
    <ligand>
        <name>Mg(2+)</name>
        <dbReference type="ChEBI" id="CHEBI:18420"/>
    </ligand>
</feature>
<dbReference type="InterPro" id="IPR003598">
    <property type="entry name" value="Ig_sub2"/>
</dbReference>
<keyword evidence="11 22" id="KW-0675">Receptor</keyword>
<evidence type="ECO:0000256" key="11">
    <source>
        <dbReference type="ARBA" id="ARBA00023170"/>
    </source>
</evidence>
<comment type="caution">
    <text evidence="22">The sequence shown here is derived from an EMBL/GenBank/DDBJ whole genome shotgun (WGS) entry which is preliminary data.</text>
</comment>
<evidence type="ECO:0000256" key="6">
    <source>
        <dbReference type="ARBA" id="ARBA00022840"/>
    </source>
</evidence>
<keyword evidence="23" id="KW-1185">Reference proteome</keyword>
<reference evidence="22 23" key="1">
    <citation type="journal article" date="2019" name="PLoS Biol.">
        <title>Sex chromosomes control vertical transmission of feminizing Wolbachia symbionts in an isopod.</title>
        <authorList>
            <person name="Becking T."/>
            <person name="Chebbi M.A."/>
            <person name="Giraud I."/>
            <person name="Moumen B."/>
            <person name="Laverre T."/>
            <person name="Caubet Y."/>
            <person name="Peccoud J."/>
            <person name="Gilbert C."/>
            <person name="Cordaux R."/>
        </authorList>
    </citation>
    <scope>NUCLEOTIDE SEQUENCE [LARGE SCALE GENOMIC DNA]</scope>
    <source>
        <strain evidence="22">ANa2</strain>
        <tissue evidence="22">Whole body excluding digestive tract and cuticle</tissue>
    </source>
</reference>
<keyword evidence="9" id="KW-0829">Tyrosine-protein kinase</keyword>
<dbReference type="GO" id="GO:0004714">
    <property type="term" value="F:transmembrane receptor protein tyrosine kinase activity"/>
    <property type="evidence" value="ECO:0007669"/>
    <property type="project" value="UniProtKB-EC"/>
</dbReference>
<evidence type="ECO:0000256" key="14">
    <source>
        <dbReference type="PIRSR" id="PIRSR000615-1"/>
    </source>
</evidence>
<feature type="binding site" evidence="15">
    <location>
        <position position="483"/>
    </location>
    <ligand>
        <name>ATP</name>
        <dbReference type="ChEBI" id="CHEBI:30616"/>
    </ligand>
</feature>
<dbReference type="GO" id="GO:0005524">
    <property type="term" value="F:ATP binding"/>
    <property type="evidence" value="ECO:0007669"/>
    <property type="project" value="UniProtKB-UniRule"/>
</dbReference>
<protein>
    <submittedName>
        <fullName evidence="22">Vascular endothelial growth factor receptor 1</fullName>
    </submittedName>
</protein>
<dbReference type="InterPro" id="IPR011009">
    <property type="entry name" value="Kinase-like_dom_sf"/>
</dbReference>
<dbReference type="PANTHER" id="PTHR24416">
    <property type="entry name" value="TYROSINE-PROTEIN KINASE RECEPTOR"/>
    <property type="match status" value="1"/>
</dbReference>
<keyword evidence="16" id="KW-0479">Metal-binding</keyword>
<evidence type="ECO:0000259" key="20">
    <source>
        <dbReference type="PROSITE" id="PS50011"/>
    </source>
</evidence>
<dbReference type="PROSITE" id="PS50835">
    <property type="entry name" value="IG_LIKE"/>
    <property type="match status" value="1"/>
</dbReference>
<evidence type="ECO:0000256" key="4">
    <source>
        <dbReference type="ARBA" id="ARBA00022741"/>
    </source>
</evidence>
<dbReference type="GO" id="GO:0005886">
    <property type="term" value="C:plasma membrane"/>
    <property type="evidence" value="ECO:0007669"/>
    <property type="project" value="TreeGrafter"/>
</dbReference>
<evidence type="ECO:0000256" key="7">
    <source>
        <dbReference type="ARBA" id="ARBA00022989"/>
    </source>
</evidence>
<dbReference type="InterPro" id="IPR008266">
    <property type="entry name" value="Tyr_kinase_AS"/>
</dbReference>
<name>A0A5N5SQY6_9CRUS</name>
<dbReference type="InterPro" id="IPR013783">
    <property type="entry name" value="Ig-like_fold"/>
</dbReference>
<evidence type="ECO:0000259" key="21">
    <source>
        <dbReference type="PROSITE" id="PS50835"/>
    </source>
</evidence>
<evidence type="ECO:0000256" key="16">
    <source>
        <dbReference type="PIRSR" id="PIRSR000615-3"/>
    </source>
</evidence>
<dbReference type="Pfam" id="PF07679">
    <property type="entry name" value="I-set"/>
    <property type="match status" value="1"/>
</dbReference>
<dbReference type="PROSITE" id="PS00107">
    <property type="entry name" value="PROTEIN_KINASE_ATP"/>
    <property type="match status" value="1"/>
</dbReference>
<dbReference type="SMART" id="SM00220">
    <property type="entry name" value="S_TKc"/>
    <property type="match status" value="1"/>
</dbReference>
<gene>
    <name evidence="22" type="ORF">Anas_05861</name>
</gene>
<keyword evidence="3 19" id="KW-0812">Transmembrane</keyword>
<keyword evidence="8 19" id="KW-0472">Membrane</keyword>
<evidence type="ECO:0000256" key="9">
    <source>
        <dbReference type="ARBA" id="ARBA00023137"/>
    </source>
</evidence>
<feature type="transmembrane region" description="Helical" evidence="19">
    <location>
        <begin position="109"/>
        <end position="132"/>
    </location>
</feature>
<feature type="domain" description="Protein kinase" evidence="20">
    <location>
        <begin position="186"/>
        <end position="614"/>
    </location>
</feature>
<dbReference type="InterPro" id="IPR000719">
    <property type="entry name" value="Prot_kinase_dom"/>
</dbReference>
<dbReference type="SUPFAM" id="SSF48726">
    <property type="entry name" value="Immunoglobulin"/>
    <property type="match status" value="1"/>
</dbReference>
<keyword evidence="7 19" id="KW-1133">Transmembrane helix</keyword>
<keyword evidence="4 15" id="KW-0547">Nucleotide-binding</keyword>
<comment type="catalytic activity">
    <reaction evidence="13">
        <text>L-tyrosyl-[protein] + ATP = O-phospho-L-tyrosyl-[protein] + ADP + H(+)</text>
        <dbReference type="Rhea" id="RHEA:10596"/>
        <dbReference type="Rhea" id="RHEA-COMP:10136"/>
        <dbReference type="Rhea" id="RHEA-COMP:20101"/>
        <dbReference type="ChEBI" id="CHEBI:15378"/>
        <dbReference type="ChEBI" id="CHEBI:30616"/>
        <dbReference type="ChEBI" id="CHEBI:46858"/>
        <dbReference type="ChEBI" id="CHEBI:61978"/>
        <dbReference type="ChEBI" id="CHEBI:456216"/>
        <dbReference type="EC" id="2.7.10.1"/>
    </reaction>
</comment>
<organism evidence="22 23">
    <name type="scientific">Armadillidium nasatum</name>
    <dbReference type="NCBI Taxonomy" id="96803"/>
    <lineage>
        <taxon>Eukaryota</taxon>
        <taxon>Metazoa</taxon>
        <taxon>Ecdysozoa</taxon>
        <taxon>Arthropoda</taxon>
        <taxon>Crustacea</taxon>
        <taxon>Multicrustacea</taxon>
        <taxon>Malacostraca</taxon>
        <taxon>Eumalacostraca</taxon>
        <taxon>Peracarida</taxon>
        <taxon>Isopoda</taxon>
        <taxon>Oniscidea</taxon>
        <taxon>Crinocheta</taxon>
        <taxon>Armadillidiidae</taxon>
        <taxon>Armadillidium</taxon>
    </lineage>
</organism>
<dbReference type="FunFam" id="1.10.510.10:FF:000554">
    <property type="entry name" value="Predicted protein"/>
    <property type="match status" value="1"/>
</dbReference>
<keyword evidence="16" id="KW-0460">Magnesium</keyword>
<evidence type="ECO:0000256" key="10">
    <source>
        <dbReference type="ARBA" id="ARBA00023157"/>
    </source>
</evidence>
<dbReference type="AlphaFoldDB" id="A0A5N5SQY6"/>
<dbReference type="Gene3D" id="2.60.40.10">
    <property type="entry name" value="Immunoglobulins"/>
    <property type="match status" value="1"/>
</dbReference>
<dbReference type="PROSITE" id="PS00109">
    <property type="entry name" value="PROTEIN_KINASE_TYR"/>
    <property type="match status" value="1"/>
</dbReference>
<dbReference type="GO" id="GO:0043235">
    <property type="term" value="C:receptor complex"/>
    <property type="evidence" value="ECO:0007669"/>
    <property type="project" value="TreeGrafter"/>
</dbReference>
<feature type="domain" description="Ig-like" evidence="21">
    <location>
        <begin position="4"/>
        <end position="100"/>
    </location>
</feature>
<evidence type="ECO:0000256" key="2">
    <source>
        <dbReference type="ARBA" id="ARBA00022679"/>
    </source>
</evidence>
<dbReference type="InterPro" id="IPR050122">
    <property type="entry name" value="RTK"/>
</dbReference>
<dbReference type="InterPro" id="IPR017441">
    <property type="entry name" value="Protein_kinase_ATP_BS"/>
</dbReference>
<evidence type="ECO:0000256" key="1">
    <source>
        <dbReference type="ARBA" id="ARBA00004167"/>
    </source>
</evidence>
<feature type="binding site" evidence="16">
    <location>
        <position position="484"/>
    </location>
    <ligand>
        <name>Mg(2+)</name>
        <dbReference type="ChEBI" id="CHEBI:18420"/>
    </ligand>
</feature>
<dbReference type="Gene3D" id="1.10.510.10">
    <property type="entry name" value="Transferase(Phosphotransferase) domain 1"/>
    <property type="match status" value="1"/>
</dbReference>
<feature type="active site" description="Proton acceptor" evidence="14">
    <location>
        <position position="479"/>
    </location>
</feature>
<evidence type="ECO:0000313" key="22">
    <source>
        <dbReference type="EMBL" id="KAB7496543.1"/>
    </source>
</evidence>
<dbReference type="PIRSF" id="PIRSF000615">
    <property type="entry name" value="TyrPK_CSF1-R"/>
    <property type="match status" value="1"/>
</dbReference>
<dbReference type="PANTHER" id="PTHR24416:SF600">
    <property type="entry name" value="PDGF- AND VEGF-RECEPTOR RELATED, ISOFORM J"/>
    <property type="match status" value="1"/>
</dbReference>
<dbReference type="InterPro" id="IPR013098">
    <property type="entry name" value="Ig_I-set"/>
</dbReference>
<dbReference type="Proteomes" id="UP000326759">
    <property type="component" value="Unassembled WGS sequence"/>
</dbReference>
<proteinExistence type="predicted"/>
<evidence type="ECO:0000256" key="17">
    <source>
        <dbReference type="PROSITE-ProRule" id="PRU10141"/>
    </source>
</evidence>
<dbReference type="SMART" id="SM00408">
    <property type="entry name" value="IGc2"/>
    <property type="match status" value="1"/>
</dbReference>
<dbReference type="Gene3D" id="3.30.200.20">
    <property type="entry name" value="Phosphorylase Kinase, domain 1"/>
    <property type="match status" value="1"/>
</dbReference>
<dbReference type="OrthoDB" id="3256376at2759"/>
<accession>A0A5N5SQY6</accession>
<dbReference type="EMBL" id="SEYY01021263">
    <property type="protein sequence ID" value="KAB7496543.1"/>
    <property type="molecule type" value="Genomic_DNA"/>
</dbReference>
<feature type="region of interest" description="Disordered" evidence="18">
    <location>
        <begin position="329"/>
        <end position="399"/>
    </location>
</feature>
<evidence type="ECO:0000256" key="15">
    <source>
        <dbReference type="PIRSR" id="PIRSR000615-2"/>
    </source>
</evidence>
<keyword evidence="2" id="KW-0808">Transferase</keyword>
<evidence type="ECO:0000256" key="13">
    <source>
        <dbReference type="ARBA" id="ARBA00051243"/>
    </source>
</evidence>
<evidence type="ECO:0000256" key="19">
    <source>
        <dbReference type="SAM" id="Phobius"/>
    </source>
</evidence>